<evidence type="ECO:0000313" key="8">
    <source>
        <dbReference type="Proteomes" id="UP000438288"/>
    </source>
</evidence>
<dbReference type="RefSeq" id="WP_008645514.1">
    <property type="nucleotide sequence ID" value="NZ_CP072216.1"/>
</dbReference>
<organism evidence="5 6">
    <name type="scientific">Bacteroides xylanisolvens</name>
    <dbReference type="NCBI Taxonomy" id="371601"/>
    <lineage>
        <taxon>Bacteria</taxon>
        <taxon>Pseudomonadati</taxon>
        <taxon>Bacteroidota</taxon>
        <taxon>Bacteroidia</taxon>
        <taxon>Bacteroidales</taxon>
        <taxon>Bacteroidaceae</taxon>
        <taxon>Bacteroides</taxon>
    </lineage>
</organism>
<comment type="caution">
    <text evidence="5">The sequence shown here is derived from an EMBL/GenBank/DDBJ whole genome shotgun (WGS) entry which is preliminary data.</text>
</comment>
<dbReference type="Proteomes" id="UP000487596">
    <property type="component" value="Unassembled WGS sequence"/>
</dbReference>
<proteinExistence type="predicted"/>
<gene>
    <name evidence="5" type="ORF">DW075_22835</name>
    <name evidence="3" type="ORF">GA424_10210</name>
    <name evidence="2" type="ORF">GA574_11940</name>
    <name evidence="4" type="ORF">GAZ43_07110</name>
</gene>
<name>A0A173ZF31_9BACE</name>
<evidence type="ECO:0000313" key="7">
    <source>
        <dbReference type="Proteomes" id="UP000435059"/>
    </source>
</evidence>
<dbReference type="EMBL" id="WDEH01000014">
    <property type="protein sequence ID" value="KAB6138735.1"/>
    <property type="molecule type" value="Genomic_DNA"/>
</dbReference>
<dbReference type="Proteomes" id="UP000435059">
    <property type="component" value="Unassembled WGS sequence"/>
</dbReference>
<keyword evidence="1" id="KW-0732">Signal</keyword>
<evidence type="ECO:0000313" key="6">
    <source>
        <dbReference type="Proteomes" id="UP000285503"/>
    </source>
</evidence>
<dbReference type="Proteomes" id="UP000438288">
    <property type="component" value="Unassembled WGS sequence"/>
</dbReference>
<reference evidence="5 6" key="1">
    <citation type="submission" date="2018-08" db="EMBL/GenBank/DDBJ databases">
        <title>A genome reference for cultivated species of the human gut microbiota.</title>
        <authorList>
            <person name="Zou Y."/>
            <person name="Xue W."/>
            <person name="Luo G."/>
        </authorList>
    </citation>
    <scope>NUCLEOTIDE SEQUENCE [LARGE SCALE GENOMIC DNA]</scope>
    <source>
        <strain evidence="5 6">AF46-11NS</strain>
    </source>
</reference>
<evidence type="ECO:0000313" key="5">
    <source>
        <dbReference type="EMBL" id="RHK18771.1"/>
    </source>
</evidence>
<dbReference type="PROSITE" id="PS51257">
    <property type="entry name" value="PROKAR_LIPOPROTEIN"/>
    <property type="match status" value="1"/>
</dbReference>
<dbReference type="AlphaFoldDB" id="A0A173ZF31"/>
<sequence>MKKMNLGFIMVGLVFLISISVLSCQADEADDYFQQAEDVTAADLFIASEAYQNLQKEIRKGIRRRRNAINELSSEGKEQYHQLKKQLLNSETRMEARVQLNILLKYDERTERNRIFSIFQEVYEGVDVTRLELIRARQKYQMHKIVIGTRAEDPEALENCNKKCDGDMEQGVTNCYEIFNTCLENVPAKEKLYQEGPRYEACVDSHDFCLDCCYFDLTGCQDACQAAYGKKEK</sequence>
<evidence type="ECO:0000256" key="1">
    <source>
        <dbReference type="SAM" id="SignalP"/>
    </source>
</evidence>
<dbReference type="EMBL" id="WDCP01000010">
    <property type="protein sequence ID" value="KAB6340330.1"/>
    <property type="molecule type" value="Genomic_DNA"/>
</dbReference>
<protein>
    <submittedName>
        <fullName evidence="5">Uncharacterized protein</fullName>
    </submittedName>
</protein>
<feature type="chain" id="PRO_5044549788" evidence="1">
    <location>
        <begin position="27"/>
        <end position="233"/>
    </location>
</feature>
<dbReference type="GeneID" id="69483721"/>
<reference evidence="7 8" key="2">
    <citation type="journal article" date="2019" name="Nat. Med.">
        <title>A library of human gut bacterial isolates paired with longitudinal multiomics data enables mechanistic microbiome research.</title>
        <authorList>
            <person name="Poyet M."/>
            <person name="Groussin M."/>
            <person name="Gibbons S.M."/>
            <person name="Avila-Pacheco J."/>
            <person name="Jiang X."/>
            <person name="Kearney S.M."/>
            <person name="Perrotta A.R."/>
            <person name="Berdy B."/>
            <person name="Zhao S."/>
            <person name="Lieberman T.D."/>
            <person name="Swanson P.K."/>
            <person name="Smith M."/>
            <person name="Roesemann S."/>
            <person name="Alexander J.E."/>
            <person name="Rich S.A."/>
            <person name="Livny J."/>
            <person name="Vlamakis H."/>
            <person name="Clish C."/>
            <person name="Bullock K."/>
            <person name="Deik A."/>
            <person name="Scott J."/>
            <person name="Pierce K.A."/>
            <person name="Xavier R.J."/>
            <person name="Alm E.J."/>
        </authorList>
    </citation>
    <scope>NUCLEOTIDE SEQUENCE [LARGE SCALE GENOMIC DNA]</scope>
    <source>
        <strain evidence="4 8">BIOML-A16</strain>
        <strain evidence="3 9">BIOML-A62</strain>
        <strain evidence="2 7">BIOML-A74</strain>
    </source>
</reference>
<dbReference type="EMBL" id="WDES01000018">
    <property type="protein sequence ID" value="KAB6087704.1"/>
    <property type="molecule type" value="Genomic_DNA"/>
</dbReference>
<dbReference type="Proteomes" id="UP000285503">
    <property type="component" value="Unassembled WGS sequence"/>
</dbReference>
<dbReference type="EMBL" id="QRNE01000211">
    <property type="protein sequence ID" value="RHK18771.1"/>
    <property type="molecule type" value="Genomic_DNA"/>
</dbReference>
<evidence type="ECO:0000313" key="4">
    <source>
        <dbReference type="EMBL" id="KAB6340330.1"/>
    </source>
</evidence>
<evidence type="ECO:0000313" key="9">
    <source>
        <dbReference type="Proteomes" id="UP000487596"/>
    </source>
</evidence>
<feature type="signal peptide" evidence="1">
    <location>
        <begin position="1"/>
        <end position="26"/>
    </location>
</feature>
<keyword evidence="7" id="KW-1185">Reference proteome</keyword>
<evidence type="ECO:0000313" key="2">
    <source>
        <dbReference type="EMBL" id="KAB6087704.1"/>
    </source>
</evidence>
<accession>A0A173ZF31</accession>
<evidence type="ECO:0000313" key="3">
    <source>
        <dbReference type="EMBL" id="KAB6138735.1"/>
    </source>
</evidence>